<name>A0A6M0RFI0_9CYAN</name>
<comment type="caution">
    <text evidence="3">The sequence shown here is derived from an EMBL/GenBank/DDBJ whole genome shotgun (WGS) entry which is preliminary data.</text>
</comment>
<gene>
    <name evidence="3" type="ORF">DXZ20_04760</name>
</gene>
<dbReference type="Pfam" id="PF25023">
    <property type="entry name" value="TEN_YD-shell"/>
    <property type="match status" value="1"/>
</dbReference>
<dbReference type="AlphaFoldDB" id="A0A6M0RFI0"/>
<dbReference type="PANTHER" id="PTHR32305">
    <property type="match status" value="1"/>
</dbReference>
<dbReference type="InterPro" id="IPR022385">
    <property type="entry name" value="Rhs_assc_core"/>
</dbReference>
<sequence length="317" mass="34908">MKSAVDGDGVDAPTEENFVYNGDHIALVFDGEGNQTHRYLHGPQVDQVLAEETAVGETRWTLTDHQDSVRDVIANSGNILNRIVYDSFGQVTSETNPNFDFRFGYTGRERDDAAGLMYYRAHYYDPAVGRFLSEDSLGFDAGDANLYRYVFNGPTNYTDPSGEAAFAPLIFVGGVKAIKAAGAVLALGAGGVLLNNQLQSEETREALEDFAQRCLETLTGATTPTSTPTDPSGTICLCHKSIGVKPYRRHLSISKICTLVALVKGCIRKLMTLMLIQDLLIQSLKNRFLSLIVQIIRLIHWMLANMEIYLAEALKMV</sequence>
<keyword evidence="1" id="KW-0677">Repeat</keyword>
<protein>
    <submittedName>
        <fullName evidence="3">RHS repeat-associated core domain-containing protein</fullName>
    </submittedName>
</protein>
<dbReference type="Proteomes" id="UP000481033">
    <property type="component" value="Unassembled WGS sequence"/>
</dbReference>
<accession>A0A6M0RFI0</accession>
<feature type="domain" description="Teneurin-like YD-shell" evidence="2">
    <location>
        <begin position="48"/>
        <end position="152"/>
    </location>
</feature>
<reference evidence="3 4" key="1">
    <citation type="journal article" date="2020" name="Microb. Ecol.">
        <title>Ecogenomics of the Marine Benthic Filamentous Cyanobacterium Adonisia.</title>
        <authorList>
            <person name="Walter J.M."/>
            <person name="Coutinho F.H."/>
            <person name="Leomil L."/>
            <person name="Hargreaves P.I."/>
            <person name="Campeao M.E."/>
            <person name="Vieira V.V."/>
            <person name="Silva B.S."/>
            <person name="Fistarol G.O."/>
            <person name="Salomon P.S."/>
            <person name="Sawabe T."/>
            <person name="Mino S."/>
            <person name="Hosokawa M."/>
            <person name="Miyashita H."/>
            <person name="Maruyama F."/>
            <person name="van Verk M.C."/>
            <person name="Dutilh B.E."/>
            <person name="Thompson C.C."/>
            <person name="Thompson F.L."/>
        </authorList>
    </citation>
    <scope>NUCLEOTIDE SEQUENCE [LARGE SCALE GENOMIC DNA]</scope>
    <source>
        <strain evidence="3 4">CCMR0081</strain>
    </source>
</reference>
<evidence type="ECO:0000256" key="1">
    <source>
        <dbReference type="ARBA" id="ARBA00022737"/>
    </source>
</evidence>
<dbReference type="InterPro" id="IPR050708">
    <property type="entry name" value="T6SS_VgrG/RHS"/>
</dbReference>
<dbReference type="EMBL" id="QXHD01000004">
    <property type="protein sequence ID" value="NEZ55007.1"/>
    <property type="molecule type" value="Genomic_DNA"/>
</dbReference>
<dbReference type="NCBIfam" id="TIGR03696">
    <property type="entry name" value="Rhs_assc_core"/>
    <property type="match status" value="1"/>
</dbReference>
<proteinExistence type="predicted"/>
<evidence type="ECO:0000259" key="2">
    <source>
        <dbReference type="Pfam" id="PF25023"/>
    </source>
</evidence>
<organism evidence="3 4">
    <name type="scientific">Adonisia turfae CCMR0081</name>
    <dbReference type="NCBI Taxonomy" id="2292702"/>
    <lineage>
        <taxon>Bacteria</taxon>
        <taxon>Bacillati</taxon>
        <taxon>Cyanobacteriota</taxon>
        <taxon>Adonisia</taxon>
        <taxon>Adonisia turfae</taxon>
    </lineage>
</organism>
<dbReference type="Gene3D" id="2.180.10.10">
    <property type="entry name" value="RHS repeat-associated core"/>
    <property type="match status" value="1"/>
</dbReference>
<evidence type="ECO:0000313" key="4">
    <source>
        <dbReference type="Proteomes" id="UP000481033"/>
    </source>
</evidence>
<keyword evidence="4" id="KW-1185">Reference proteome</keyword>
<dbReference type="InterPro" id="IPR056823">
    <property type="entry name" value="TEN-like_YD-shell"/>
</dbReference>
<dbReference type="PANTHER" id="PTHR32305:SF15">
    <property type="entry name" value="PROTEIN RHSA-RELATED"/>
    <property type="match status" value="1"/>
</dbReference>
<evidence type="ECO:0000313" key="3">
    <source>
        <dbReference type="EMBL" id="NEZ55007.1"/>
    </source>
</evidence>